<sequence length="163" mass="19137">MENIPEPSQKIEQDYVKVIRISELIGKTIFLFIIIGLYIMQKIFNWPPWIGIVLIFLFVLSCIWLLWGIFVKPFYLQKSWRYEISEEFAQMKKGIITVTHQVVPMTKVQSVELYQGPILRKYKLFSIKIGTMGTSHEIPGLTEQEAKEIRDTIAHYAKIKEVE</sequence>
<keyword evidence="1" id="KW-0472">Membrane</keyword>
<dbReference type="PANTHER" id="PTHR34473">
    <property type="entry name" value="UPF0699 TRANSMEMBRANE PROTEIN YDBS"/>
    <property type="match status" value="1"/>
</dbReference>
<proteinExistence type="predicted"/>
<accession>A0ABX0A3L3</accession>
<organism evidence="3 4">
    <name type="scientific">Pallidibacillus pasinlerensis</name>
    <dbReference type="NCBI Taxonomy" id="2703818"/>
    <lineage>
        <taxon>Bacteria</taxon>
        <taxon>Bacillati</taxon>
        <taxon>Bacillota</taxon>
        <taxon>Bacilli</taxon>
        <taxon>Bacillales</taxon>
        <taxon>Bacillaceae</taxon>
        <taxon>Pallidibacillus</taxon>
    </lineage>
</organism>
<evidence type="ECO:0000259" key="2">
    <source>
        <dbReference type="Pfam" id="PF03703"/>
    </source>
</evidence>
<dbReference type="PANTHER" id="PTHR34473:SF2">
    <property type="entry name" value="UPF0699 TRANSMEMBRANE PROTEIN YDBT"/>
    <property type="match status" value="1"/>
</dbReference>
<feature type="transmembrane region" description="Helical" evidence="1">
    <location>
        <begin position="46"/>
        <end position="71"/>
    </location>
</feature>
<comment type="caution">
    <text evidence="3">The sequence shown here is derived from an EMBL/GenBank/DDBJ whole genome shotgun (WGS) entry which is preliminary data.</text>
</comment>
<name>A0ABX0A3L3_9BACI</name>
<dbReference type="Pfam" id="PF03703">
    <property type="entry name" value="bPH_2"/>
    <property type="match status" value="1"/>
</dbReference>
<keyword evidence="1" id="KW-0812">Transmembrane</keyword>
<gene>
    <name evidence="3" type="ORF">GW534_09925</name>
</gene>
<feature type="transmembrane region" description="Helical" evidence="1">
    <location>
        <begin position="21"/>
        <end position="40"/>
    </location>
</feature>
<keyword evidence="4" id="KW-1185">Reference proteome</keyword>
<dbReference type="Proteomes" id="UP000743899">
    <property type="component" value="Unassembled WGS sequence"/>
</dbReference>
<evidence type="ECO:0000313" key="4">
    <source>
        <dbReference type="Proteomes" id="UP000743899"/>
    </source>
</evidence>
<evidence type="ECO:0000313" key="3">
    <source>
        <dbReference type="EMBL" id="NCU18034.1"/>
    </source>
</evidence>
<dbReference type="InterPro" id="IPR005182">
    <property type="entry name" value="YdbS-like_PH"/>
</dbReference>
<dbReference type="RefSeq" id="WP_161920865.1">
    <property type="nucleotide sequence ID" value="NZ_JAACYS010000044.1"/>
</dbReference>
<feature type="domain" description="YdbS-like PH" evidence="2">
    <location>
        <begin position="78"/>
        <end position="153"/>
    </location>
</feature>
<reference evidence="3 4" key="1">
    <citation type="submission" date="2020-01" db="EMBL/GenBank/DDBJ databases">
        <title>A novel Bacillus sp. from Pasinler.</title>
        <authorList>
            <person name="Adiguzel A."/>
            <person name="Ay H."/>
            <person name="Baltaci M.O."/>
        </authorList>
    </citation>
    <scope>NUCLEOTIDE SEQUENCE [LARGE SCALE GENOMIC DNA]</scope>
    <source>
        <strain evidence="3 4">P1</strain>
    </source>
</reference>
<protein>
    <submittedName>
        <fullName evidence="3">PH domain-containing protein</fullName>
    </submittedName>
</protein>
<evidence type="ECO:0000256" key="1">
    <source>
        <dbReference type="SAM" id="Phobius"/>
    </source>
</evidence>
<dbReference type="EMBL" id="JAACYS010000044">
    <property type="protein sequence ID" value="NCU18034.1"/>
    <property type="molecule type" value="Genomic_DNA"/>
</dbReference>
<keyword evidence="1" id="KW-1133">Transmembrane helix</keyword>